<protein>
    <submittedName>
        <fullName evidence="1">Uncharacterized protein</fullName>
    </submittedName>
</protein>
<proteinExistence type="predicted"/>
<accession>A0AAV4XSS8</accession>
<name>A0AAV4XSS8_CAEEX</name>
<comment type="caution">
    <text evidence="1">The sequence shown here is derived from an EMBL/GenBank/DDBJ whole genome shotgun (WGS) entry which is preliminary data.</text>
</comment>
<dbReference type="AlphaFoldDB" id="A0AAV4XSS8"/>
<gene>
    <name evidence="1" type="ORF">CEXT_270171</name>
</gene>
<evidence type="ECO:0000313" key="2">
    <source>
        <dbReference type="Proteomes" id="UP001054945"/>
    </source>
</evidence>
<dbReference type="EMBL" id="BPLR01000702">
    <property type="protein sequence ID" value="GIY96798.1"/>
    <property type="molecule type" value="Genomic_DNA"/>
</dbReference>
<reference evidence="1 2" key="1">
    <citation type="submission" date="2021-06" db="EMBL/GenBank/DDBJ databases">
        <title>Caerostris extrusa draft genome.</title>
        <authorList>
            <person name="Kono N."/>
            <person name="Arakawa K."/>
        </authorList>
    </citation>
    <scope>NUCLEOTIDE SEQUENCE [LARGE SCALE GENOMIC DNA]</scope>
</reference>
<sequence>MEFLKKEINEEDIEVNFIKFQELNHRYRKLIQEFKALPGIRNFKNIKWMNAVKLYRMVLLDDKCLMKAMRKYHPLDTLFKNNIDTLDSFEFLEKVFKEVNEHYFFEKICMWHDDVEKYRYDPGTQSFVLHICDYMLEELIHVIKYELIADCDVEKCMSSMKQYKNASYEDRKKLLKIKKEVFNEERCREQCGILLQEIIERKLSFLEMLPLSSHLNIKREGYIPKVLRMGYV</sequence>
<dbReference type="Proteomes" id="UP001054945">
    <property type="component" value="Unassembled WGS sequence"/>
</dbReference>
<evidence type="ECO:0000313" key="1">
    <source>
        <dbReference type="EMBL" id="GIY96798.1"/>
    </source>
</evidence>
<keyword evidence="2" id="KW-1185">Reference proteome</keyword>
<organism evidence="1 2">
    <name type="scientific">Caerostris extrusa</name>
    <name type="common">Bark spider</name>
    <name type="synonym">Caerostris bankana</name>
    <dbReference type="NCBI Taxonomy" id="172846"/>
    <lineage>
        <taxon>Eukaryota</taxon>
        <taxon>Metazoa</taxon>
        <taxon>Ecdysozoa</taxon>
        <taxon>Arthropoda</taxon>
        <taxon>Chelicerata</taxon>
        <taxon>Arachnida</taxon>
        <taxon>Araneae</taxon>
        <taxon>Araneomorphae</taxon>
        <taxon>Entelegynae</taxon>
        <taxon>Araneoidea</taxon>
        <taxon>Araneidae</taxon>
        <taxon>Caerostris</taxon>
    </lineage>
</organism>